<organism evidence="5">
    <name type="scientific">Ixodes ricinus</name>
    <name type="common">Common tick</name>
    <name type="synonym">Acarus ricinus</name>
    <dbReference type="NCBI Taxonomy" id="34613"/>
    <lineage>
        <taxon>Eukaryota</taxon>
        <taxon>Metazoa</taxon>
        <taxon>Ecdysozoa</taxon>
        <taxon>Arthropoda</taxon>
        <taxon>Chelicerata</taxon>
        <taxon>Arachnida</taxon>
        <taxon>Acari</taxon>
        <taxon>Parasitiformes</taxon>
        <taxon>Ixodida</taxon>
        <taxon>Ixodoidea</taxon>
        <taxon>Ixodidae</taxon>
        <taxon>Ixodinae</taxon>
        <taxon>Ixodes</taxon>
    </lineage>
</organism>
<dbReference type="CDD" id="cd23501">
    <property type="entry name" value="TSLPI_Salp14_NTD"/>
    <property type="match status" value="1"/>
</dbReference>
<feature type="chain" id="PRO_5007542177" evidence="4">
    <location>
        <begin position="22"/>
        <end position="168"/>
    </location>
</feature>
<feature type="region of interest" description="Disordered" evidence="3">
    <location>
        <begin position="77"/>
        <end position="168"/>
    </location>
</feature>
<accession>A0A147BFI1</accession>
<evidence type="ECO:0000256" key="2">
    <source>
        <dbReference type="ARBA" id="ARBA00022525"/>
    </source>
</evidence>
<dbReference type="EMBL" id="GEGO01005845">
    <property type="protein sequence ID" value="JAR89559.1"/>
    <property type="molecule type" value="Transcribed_RNA"/>
</dbReference>
<dbReference type="AlphaFoldDB" id="A0A147BFI1"/>
<keyword evidence="2" id="KW-0964">Secreted</keyword>
<dbReference type="GO" id="GO:0005576">
    <property type="term" value="C:extracellular region"/>
    <property type="evidence" value="ECO:0007669"/>
    <property type="project" value="UniProtKB-SubCell"/>
</dbReference>
<evidence type="ECO:0000313" key="5">
    <source>
        <dbReference type="EMBL" id="JAR89559.1"/>
    </source>
</evidence>
<keyword evidence="4" id="KW-0732">Signal</keyword>
<feature type="compositionally biased region" description="Basic residues" evidence="3">
    <location>
        <begin position="106"/>
        <end position="136"/>
    </location>
</feature>
<sequence>MRVAVLTWALVGLFFVEEASSTCPIIKRRPQDTNCNYYCRNAADDGWEEGFLSDGQTCNYETADDGVCRDGICYKASVSSPTEPSHPVDYPEDPSDGDPVTPEPPKKKKKKSSKKKTKKPKTNKDKKSKKEKKPKKDKKDENEAVRCAGSASPEKCFRGGSVAAVADG</sequence>
<evidence type="ECO:0000256" key="3">
    <source>
        <dbReference type="SAM" id="MobiDB-lite"/>
    </source>
</evidence>
<protein>
    <submittedName>
        <fullName evidence="5">Putative btsp</fullName>
    </submittedName>
</protein>
<evidence type="ECO:0000256" key="1">
    <source>
        <dbReference type="ARBA" id="ARBA00004613"/>
    </source>
</evidence>
<dbReference type="Pfam" id="PF07771">
    <property type="entry name" value="TSGP1"/>
    <property type="match status" value="1"/>
</dbReference>
<comment type="subcellular location">
    <subcellularLocation>
        <location evidence="1">Secreted</location>
    </subcellularLocation>
</comment>
<feature type="signal peptide" evidence="4">
    <location>
        <begin position="1"/>
        <end position="21"/>
    </location>
</feature>
<feature type="non-terminal residue" evidence="5">
    <location>
        <position position="168"/>
    </location>
</feature>
<evidence type="ECO:0000256" key="4">
    <source>
        <dbReference type="SAM" id="SignalP"/>
    </source>
</evidence>
<reference evidence="5" key="1">
    <citation type="journal article" date="2018" name="PLoS Negl. Trop. Dis.">
        <title>Sialome diversity of ticks revealed by RNAseq of single tick salivary glands.</title>
        <authorList>
            <person name="Perner J."/>
            <person name="Kropackova S."/>
            <person name="Kopacek P."/>
            <person name="Ribeiro J.M."/>
        </authorList>
    </citation>
    <scope>NUCLEOTIDE SEQUENCE</scope>
    <source>
        <strain evidence="5">Siblings of single egg batch collected in Ceske Budejovice</strain>
        <tissue evidence="5">Salivary glands</tissue>
    </source>
</reference>
<proteinExistence type="predicted"/>
<name>A0A147BFI1_IXORI</name>
<dbReference type="InterPro" id="IPR011694">
    <property type="entry name" value="Ixonnexin-like"/>
</dbReference>